<proteinExistence type="predicted"/>
<keyword evidence="2" id="KW-0472">Membrane</keyword>
<sequence length="385" mass="40551">MSSTHTRAEVQDYLDRMRAALADLPDVEISEIMDDAGAHVVEVADELGEDFSAEALTTRLGTPEAYAHELRVAAGYPPAASVAAVAVPEKPVFAARFAFWALVAGTAAAFGMGIGGRDGFPLALLVAVFVVWAIILLNRKAELIGQVGDLPETAAVRSALEQAEQGQAAKAIAYLKSLQPAWWLARAVLIAISGLVLDGMSPVFLIGLALAGLALVSGPKAKEDRRWLWVSLPAGAFAAGVLLYILGSVIPNGGYSRSSQDYIPSRPSLPNNIYVFDQQGRPLTDVYLYDEDGQPIVTTFYGCGRPGPDYRDRDDNRYPRPRVDYSDNGRCEEITGVPFAVAVPARPSSPSASPSGSASASVDPSGSVAPPPSGSSAPPTVPTSK</sequence>
<dbReference type="EMBL" id="PVTF01000004">
    <property type="protein sequence ID" value="PRY42712.1"/>
    <property type="molecule type" value="Genomic_DNA"/>
</dbReference>
<protein>
    <submittedName>
        <fullName evidence="3">Uncharacterized protein</fullName>
    </submittedName>
</protein>
<evidence type="ECO:0000256" key="2">
    <source>
        <dbReference type="SAM" id="Phobius"/>
    </source>
</evidence>
<dbReference type="Proteomes" id="UP000239494">
    <property type="component" value="Unassembled WGS sequence"/>
</dbReference>
<name>A0A2T0TAL7_9PSEU</name>
<dbReference type="AlphaFoldDB" id="A0A2T0TAL7"/>
<accession>A0A2T0TAL7</accession>
<dbReference type="RefSeq" id="WP_170155862.1">
    <property type="nucleotide sequence ID" value="NZ_PVTF01000004.1"/>
</dbReference>
<feature type="region of interest" description="Disordered" evidence="1">
    <location>
        <begin position="343"/>
        <end position="385"/>
    </location>
</feature>
<organism evidence="3 4">
    <name type="scientific">Umezawaea tangerina</name>
    <dbReference type="NCBI Taxonomy" id="84725"/>
    <lineage>
        <taxon>Bacteria</taxon>
        <taxon>Bacillati</taxon>
        <taxon>Actinomycetota</taxon>
        <taxon>Actinomycetes</taxon>
        <taxon>Pseudonocardiales</taxon>
        <taxon>Pseudonocardiaceae</taxon>
        <taxon>Umezawaea</taxon>
    </lineage>
</organism>
<feature type="region of interest" description="Disordered" evidence="1">
    <location>
        <begin position="304"/>
        <end position="329"/>
    </location>
</feature>
<reference evidence="3 4" key="1">
    <citation type="submission" date="2018-03" db="EMBL/GenBank/DDBJ databases">
        <title>Genomic Encyclopedia of Archaeal and Bacterial Type Strains, Phase II (KMG-II): from individual species to whole genera.</title>
        <authorList>
            <person name="Goeker M."/>
        </authorList>
    </citation>
    <scope>NUCLEOTIDE SEQUENCE [LARGE SCALE GENOMIC DNA]</scope>
    <source>
        <strain evidence="3 4">DSM 44720</strain>
    </source>
</reference>
<keyword evidence="2" id="KW-1133">Transmembrane helix</keyword>
<evidence type="ECO:0000313" key="4">
    <source>
        <dbReference type="Proteomes" id="UP000239494"/>
    </source>
</evidence>
<feature type="transmembrane region" description="Helical" evidence="2">
    <location>
        <begin position="228"/>
        <end position="250"/>
    </location>
</feature>
<evidence type="ECO:0000313" key="3">
    <source>
        <dbReference type="EMBL" id="PRY42712.1"/>
    </source>
</evidence>
<dbReference type="Pfam" id="PF22564">
    <property type="entry name" value="HAAS"/>
    <property type="match status" value="1"/>
</dbReference>
<comment type="caution">
    <text evidence="3">The sequence shown here is derived from an EMBL/GenBank/DDBJ whole genome shotgun (WGS) entry which is preliminary data.</text>
</comment>
<evidence type="ECO:0000256" key="1">
    <source>
        <dbReference type="SAM" id="MobiDB-lite"/>
    </source>
</evidence>
<keyword evidence="2" id="KW-0812">Transmembrane</keyword>
<gene>
    <name evidence="3" type="ORF">CLV43_104547</name>
</gene>
<feature type="compositionally biased region" description="Basic and acidic residues" evidence="1">
    <location>
        <begin position="308"/>
        <end position="329"/>
    </location>
</feature>
<feature type="transmembrane region" description="Helical" evidence="2">
    <location>
        <begin position="120"/>
        <end position="137"/>
    </location>
</feature>
<feature type="transmembrane region" description="Helical" evidence="2">
    <location>
        <begin position="183"/>
        <end position="216"/>
    </location>
</feature>
<keyword evidence="4" id="KW-1185">Reference proteome</keyword>
<feature type="transmembrane region" description="Helical" evidence="2">
    <location>
        <begin position="97"/>
        <end position="114"/>
    </location>
</feature>